<sequence>MTSLFVVMLVMFIISYISFRKQNQELAASKIEMDRIRQIDKALRQLDKKYFYLDPDNNRYKLLVEVIFKPHSADINTIGKKSLQELENAGAVLYKKMKQLSTDKDINYLLIVEGNTERYNNNWMVNPDLGYLTSYKRSLALKKFWQSKGFDFSVFQNCEILIVGSGYFGRSHQKNSRTFTIQITPKFKIGQ</sequence>
<name>A0A317ERT7_9SPHI</name>
<organism evidence="1 2">
    <name type="scientific">Pedobacter yonginense</name>
    <dbReference type="NCBI Taxonomy" id="651869"/>
    <lineage>
        <taxon>Bacteria</taxon>
        <taxon>Pseudomonadati</taxon>
        <taxon>Bacteroidota</taxon>
        <taxon>Sphingobacteriia</taxon>
        <taxon>Sphingobacteriales</taxon>
        <taxon>Sphingobacteriaceae</taxon>
        <taxon>Pedobacter</taxon>
    </lineage>
</organism>
<dbReference type="Proteomes" id="UP000245379">
    <property type="component" value="Unassembled WGS sequence"/>
</dbReference>
<evidence type="ECO:0000313" key="1">
    <source>
        <dbReference type="EMBL" id="PWS28579.1"/>
    </source>
</evidence>
<dbReference type="AlphaFoldDB" id="A0A317ERT7"/>
<comment type="caution">
    <text evidence="1">The sequence shown here is derived from an EMBL/GenBank/DDBJ whole genome shotgun (WGS) entry which is preliminary data.</text>
</comment>
<reference evidence="1 2" key="1">
    <citation type="submission" date="2018-05" db="EMBL/GenBank/DDBJ databases">
        <title>Pedobacter paludis sp. nov., isolated from wetland soil.</title>
        <authorList>
            <person name="Zhang Y."/>
            <person name="Wang G."/>
        </authorList>
    </citation>
    <scope>NUCLEOTIDE SEQUENCE [LARGE SCALE GENOMIC DNA]</scope>
    <source>
        <strain evidence="1 2">KCTC22721</strain>
    </source>
</reference>
<gene>
    <name evidence="1" type="ORF">DHW03_01625</name>
</gene>
<evidence type="ECO:0000313" key="2">
    <source>
        <dbReference type="Proteomes" id="UP000245379"/>
    </source>
</evidence>
<evidence type="ECO:0008006" key="3">
    <source>
        <dbReference type="Google" id="ProtNLM"/>
    </source>
</evidence>
<accession>A0A317ERT7</accession>
<dbReference type="EMBL" id="QGNZ01000001">
    <property type="protein sequence ID" value="PWS28579.1"/>
    <property type="molecule type" value="Genomic_DNA"/>
</dbReference>
<keyword evidence="2" id="KW-1185">Reference proteome</keyword>
<protein>
    <recommendedName>
        <fullName evidence="3">OmpA-like domain-containing protein</fullName>
    </recommendedName>
</protein>
<proteinExistence type="predicted"/>